<accession>A0A1I4PZA2</accession>
<gene>
    <name evidence="3" type="ORF">SAMN04488054_13419</name>
</gene>
<feature type="transmembrane region" description="Helical" evidence="1">
    <location>
        <begin position="194"/>
        <end position="215"/>
    </location>
</feature>
<feature type="domain" description="CAAX prenyl protease 2/Lysostaphin resistance protein A-like" evidence="2">
    <location>
        <begin position="121"/>
        <end position="206"/>
    </location>
</feature>
<keyword evidence="1" id="KW-0812">Transmembrane</keyword>
<dbReference type="InterPro" id="IPR003675">
    <property type="entry name" value="Rce1/LyrA-like_dom"/>
</dbReference>
<dbReference type="GO" id="GO:0080120">
    <property type="term" value="P:CAAX-box protein maturation"/>
    <property type="evidence" value="ECO:0007669"/>
    <property type="project" value="UniProtKB-ARBA"/>
</dbReference>
<protein>
    <recommendedName>
        <fullName evidence="2">CAAX prenyl protease 2/Lysostaphin resistance protein A-like domain-containing protein</fullName>
    </recommendedName>
</protein>
<dbReference type="Proteomes" id="UP000199668">
    <property type="component" value="Unassembled WGS sequence"/>
</dbReference>
<proteinExistence type="predicted"/>
<dbReference type="PANTHER" id="PTHR36435:SF6">
    <property type="entry name" value="ABORTIVE INFECTION PROTEIN"/>
    <property type="match status" value="1"/>
</dbReference>
<sequence>MTIRYWWILIVYILMQLSGFIGAPILFSLGFGPRESSVIWSLISFAAALIAMLFILLPERQTDRHPKLRKTSGGHAALWAVLGIFLVFAAQYAAILIETAVGIEPGSENTQQILSMVKRFPVFALLVAVIGPILEELVFRKVLFGSFYRRFNFIIAALLSAIIFSLVHFDITHVLIYTAVGFAFSYLYVKTGRILVPIIAHVAMNSYAIIVQVLFADQIRELQQQMEQVNLILGGFFL</sequence>
<feature type="transmembrane region" description="Helical" evidence="1">
    <location>
        <begin position="37"/>
        <end position="57"/>
    </location>
</feature>
<dbReference type="InterPro" id="IPR052710">
    <property type="entry name" value="CAAX_protease"/>
</dbReference>
<keyword evidence="1" id="KW-1133">Transmembrane helix</keyword>
<feature type="transmembrane region" description="Helical" evidence="1">
    <location>
        <begin position="151"/>
        <end position="168"/>
    </location>
</feature>
<dbReference type="PANTHER" id="PTHR36435">
    <property type="entry name" value="SLR1288 PROTEIN"/>
    <property type="match status" value="1"/>
</dbReference>
<keyword evidence="4" id="KW-1185">Reference proteome</keyword>
<dbReference type="AlphaFoldDB" id="A0A1I4PZA2"/>
<evidence type="ECO:0000313" key="4">
    <source>
        <dbReference type="Proteomes" id="UP000199668"/>
    </source>
</evidence>
<evidence type="ECO:0000259" key="2">
    <source>
        <dbReference type="Pfam" id="PF02517"/>
    </source>
</evidence>
<evidence type="ECO:0000313" key="3">
    <source>
        <dbReference type="EMBL" id="SFM33084.1"/>
    </source>
</evidence>
<dbReference type="OrthoDB" id="2194912at2"/>
<organism evidence="3 4">
    <name type="scientific">Salibacterium qingdaonense</name>
    <dbReference type="NCBI Taxonomy" id="266892"/>
    <lineage>
        <taxon>Bacteria</taxon>
        <taxon>Bacillati</taxon>
        <taxon>Bacillota</taxon>
        <taxon>Bacilli</taxon>
        <taxon>Bacillales</taxon>
        <taxon>Bacillaceae</taxon>
    </lineage>
</organism>
<dbReference type="EMBL" id="FOTY01000034">
    <property type="protein sequence ID" value="SFM33084.1"/>
    <property type="molecule type" value="Genomic_DNA"/>
</dbReference>
<dbReference type="GO" id="GO:0004175">
    <property type="term" value="F:endopeptidase activity"/>
    <property type="evidence" value="ECO:0007669"/>
    <property type="project" value="UniProtKB-ARBA"/>
</dbReference>
<feature type="transmembrane region" description="Helical" evidence="1">
    <location>
        <begin position="7"/>
        <end position="31"/>
    </location>
</feature>
<evidence type="ECO:0000256" key="1">
    <source>
        <dbReference type="SAM" id="Phobius"/>
    </source>
</evidence>
<name>A0A1I4PZA2_9BACI</name>
<feature type="transmembrane region" description="Helical" evidence="1">
    <location>
        <begin position="120"/>
        <end position="139"/>
    </location>
</feature>
<reference evidence="3 4" key="1">
    <citation type="submission" date="2016-10" db="EMBL/GenBank/DDBJ databases">
        <authorList>
            <person name="de Groot N.N."/>
        </authorList>
    </citation>
    <scope>NUCLEOTIDE SEQUENCE [LARGE SCALE GENOMIC DNA]</scope>
    <source>
        <strain evidence="3 4">CGMCC 1.6134</strain>
    </source>
</reference>
<dbReference type="STRING" id="266892.SAMN04488054_13419"/>
<feature type="transmembrane region" description="Helical" evidence="1">
    <location>
        <begin position="77"/>
        <end position="100"/>
    </location>
</feature>
<keyword evidence="1" id="KW-0472">Membrane</keyword>
<dbReference type="RefSeq" id="WP_090928312.1">
    <property type="nucleotide sequence ID" value="NZ_FOTY01000034.1"/>
</dbReference>
<dbReference type="Pfam" id="PF02517">
    <property type="entry name" value="Rce1-like"/>
    <property type="match status" value="1"/>
</dbReference>